<dbReference type="EMBL" id="JEMT01029272">
    <property type="protein sequence ID" value="EXX52578.1"/>
    <property type="molecule type" value="Genomic_DNA"/>
</dbReference>
<proteinExistence type="predicted"/>
<dbReference type="Proteomes" id="UP000022910">
    <property type="component" value="Unassembled WGS sequence"/>
</dbReference>
<dbReference type="Gene3D" id="3.80.10.10">
    <property type="entry name" value="Ribonuclease Inhibitor"/>
    <property type="match status" value="1"/>
</dbReference>
<evidence type="ECO:0000313" key="2">
    <source>
        <dbReference type="Proteomes" id="UP000022910"/>
    </source>
</evidence>
<comment type="caution">
    <text evidence="1">The sequence shown here is derived from an EMBL/GenBank/DDBJ whole genome shotgun (WGS) entry which is preliminary data.</text>
</comment>
<sequence>MQQEFYFLFMRKCPELKYFDMKSIKHQIFYFPEAMIRLESLCELTCETSTDASYFYGLTLYCQYVQKLIIFNTDPKSYYGIVRLIEVQKNLKHFEWVDDFNDGHFTSDDHYEKVLLTLEKKAESLNYLKVFFEYMLNRDYEILQDVLSKFSKLKVLIIDALLYFEDEQVDKLQMQVYSELELLSMNNNRIDIIYSIIENSGSRLKEVLFRPYDAIDCDYEGFDENSLIFIRKIYENCPLIEYLSITFPSLEEHFAEFEKLLKICQNLKSLLLLIFSDIETNEEYLKNGEILLKILTRSASSNLKEIRICNGIKFSLENLEEFFEKWKGKHALSILTVDPIYLEEDYTKLINKYKSDGIIKDFKYVNHAELDNSYTL</sequence>
<protein>
    <submittedName>
        <fullName evidence="1">Uncharacterized protein</fullName>
    </submittedName>
</protein>
<dbReference type="AlphaFoldDB" id="A0A015LCL4"/>
<keyword evidence="2" id="KW-1185">Reference proteome</keyword>
<gene>
    <name evidence="1" type="ORF">RirG_251800</name>
</gene>
<organism evidence="1 2">
    <name type="scientific">Rhizophagus irregularis (strain DAOM 197198w)</name>
    <name type="common">Glomus intraradices</name>
    <dbReference type="NCBI Taxonomy" id="1432141"/>
    <lineage>
        <taxon>Eukaryota</taxon>
        <taxon>Fungi</taxon>
        <taxon>Fungi incertae sedis</taxon>
        <taxon>Mucoromycota</taxon>
        <taxon>Glomeromycotina</taxon>
        <taxon>Glomeromycetes</taxon>
        <taxon>Glomerales</taxon>
        <taxon>Glomeraceae</taxon>
        <taxon>Rhizophagus</taxon>
    </lineage>
</organism>
<name>A0A015LCL4_RHIIW</name>
<dbReference type="InterPro" id="IPR032675">
    <property type="entry name" value="LRR_dom_sf"/>
</dbReference>
<dbReference type="SUPFAM" id="SSF52047">
    <property type="entry name" value="RNI-like"/>
    <property type="match status" value="1"/>
</dbReference>
<accession>A0A015LCL4</accession>
<dbReference type="OrthoDB" id="2474081at2759"/>
<dbReference type="HOGENOM" id="CLU_063940_0_0_1"/>
<reference evidence="1 2" key="1">
    <citation type="submission" date="2014-02" db="EMBL/GenBank/DDBJ databases">
        <title>Single nucleus genome sequencing reveals high similarity among nuclei of an endomycorrhizal fungus.</title>
        <authorList>
            <person name="Lin K."/>
            <person name="Geurts R."/>
            <person name="Zhang Z."/>
            <person name="Limpens E."/>
            <person name="Saunders D.G."/>
            <person name="Mu D."/>
            <person name="Pang E."/>
            <person name="Cao H."/>
            <person name="Cha H."/>
            <person name="Lin T."/>
            <person name="Zhou Q."/>
            <person name="Shang Y."/>
            <person name="Li Y."/>
            <person name="Ivanov S."/>
            <person name="Sharma T."/>
            <person name="Velzen R.V."/>
            <person name="Ruijter N.D."/>
            <person name="Aanen D.K."/>
            <person name="Win J."/>
            <person name="Kamoun S."/>
            <person name="Bisseling T."/>
            <person name="Huang S."/>
        </authorList>
    </citation>
    <scope>NUCLEOTIDE SEQUENCE [LARGE SCALE GENOMIC DNA]</scope>
    <source>
        <strain evidence="2">DAOM197198w</strain>
    </source>
</reference>
<evidence type="ECO:0000313" key="1">
    <source>
        <dbReference type="EMBL" id="EXX52578.1"/>
    </source>
</evidence>